<evidence type="ECO:0000313" key="2">
    <source>
        <dbReference type="EMBL" id="CDW75119.1"/>
    </source>
</evidence>
<proteinExistence type="predicted"/>
<gene>
    <name evidence="2" type="primary">Contig18816.g19957</name>
    <name evidence="2" type="ORF">STYLEM_4106</name>
</gene>
<dbReference type="InParanoid" id="A0A078A2W8"/>
<feature type="region of interest" description="Disordered" evidence="1">
    <location>
        <begin position="1"/>
        <end position="26"/>
    </location>
</feature>
<reference evidence="2 3" key="1">
    <citation type="submission" date="2014-06" db="EMBL/GenBank/DDBJ databases">
        <authorList>
            <person name="Swart Estienne"/>
        </authorList>
    </citation>
    <scope>NUCLEOTIDE SEQUENCE [LARGE SCALE GENOMIC DNA]</scope>
    <source>
        <strain evidence="2 3">130c</strain>
    </source>
</reference>
<protein>
    <submittedName>
        <fullName evidence="2">Uncharacterized protein</fullName>
    </submittedName>
</protein>
<organism evidence="2 3">
    <name type="scientific">Stylonychia lemnae</name>
    <name type="common">Ciliate</name>
    <dbReference type="NCBI Taxonomy" id="5949"/>
    <lineage>
        <taxon>Eukaryota</taxon>
        <taxon>Sar</taxon>
        <taxon>Alveolata</taxon>
        <taxon>Ciliophora</taxon>
        <taxon>Intramacronucleata</taxon>
        <taxon>Spirotrichea</taxon>
        <taxon>Stichotrichia</taxon>
        <taxon>Sporadotrichida</taxon>
        <taxon>Oxytrichidae</taxon>
        <taxon>Stylonychinae</taxon>
        <taxon>Stylonychia</taxon>
    </lineage>
</organism>
<dbReference type="EMBL" id="CCKQ01003978">
    <property type="protein sequence ID" value="CDW75119.1"/>
    <property type="molecule type" value="Genomic_DNA"/>
</dbReference>
<name>A0A078A2W8_STYLE</name>
<evidence type="ECO:0000256" key="1">
    <source>
        <dbReference type="SAM" id="MobiDB-lite"/>
    </source>
</evidence>
<keyword evidence="3" id="KW-1185">Reference proteome</keyword>
<dbReference type="Proteomes" id="UP000039865">
    <property type="component" value="Unassembled WGS sequence"/>
</dbReference>
<feature type="compositionally biased region" description="Polar residues" evidence="1">
    <location>
        <begin position="12"/>
        <end position="26"/>
    </location>
</feature>
<sequence length="119" mass="14175">MERSDTGHFQEMSGSQQFQQDTSENYSTEMIEQMNSDILGDQEFSNLSEWDRMNMLKADQKIQVIEEYDQRQIQQILSEQVQAIKFLQDQYSGKFDVQSLWQILQQRETCFKDLSTNEK</sequence>
<evidence type="ECO:0000313" key="3">
    <source>
        <dbReference type="Proteomes" id="UP000039865"/>
    </source>
</evidence>
<accession>A0A078A2W8</accession>
<dbReference type="AlphaFoldDB" id="A0A078A2W8"/>